<feature type="region of interest" description="Disordered" evidence="3">
    <location>
        <begin position="94"/>
        <end position="117"/>
    </location>
</feature>
<evidence type="ECO:0000313" key="6">
    <source>
        <dbReference type="Proteomes" id="UP000030652"/>
    </source>
</evidence>
<evidence type="ECO:0000256" key="1">
    <source>
        <dbReference type="ARBA" id="ARBA00010835"/>
    </source>
</evidence>
<dbReference type="Pfam" id="PF00472">
    <property type="entry name" value="RF-1"/>
    <property type="match status" value="1"/>
</dbReference>
<sequence>MKKYSIDLKNLKKEVRLDYYKNSGPGGQHKNKTMSCVRLYHKATGIRVIATESRSQIKNRELAFKRLQVKLMELNIKEKERILTKKPHYVKVQILQNKKRRSEKKQSRKRVSGEGAE</sequence>
<dbReference type="EMBL" id="JRYO01000225">
    <property type="protein sequence ID" value="KHE90943.1"/>
    <property type="molecule type" value="Genomic_DNA"/>
</dbReference>
<dbReference type="InterPro" id="IPR045853">
    <property type="entry name" value="Pep_chain_release_fac_I_sf"/>
</dbReference>
<dbReference type="GO" id="GO:0003747">
    <property type="term" value="F:translation release factor activity"/>
    <property type="evidence" value="ECO:0007669"/>
    <property type="project" value="InterPro"/>
</dbReference>
<evidence type="ECO:0000256" key="3">
    <source>
        <dbReference type="SAM" id="MobiDB-lite"/>
    </source>
</evidence>
<dbReference type="InterPro" id="IPR000352">
    <property type="entry name" value="Pep_chain_release_fac_I"/>
</dbReference>
<dbReference type="SUPFAM" id="SSF75620">
    <property type="entry name" value="Release factor"/>
    <property type="match status" value="1"/>
</dbReference>
<dbReference type="AlphaFoldDB" id="A0A0B0EIJ5"/>
<dbReference type="eggNOG" id="COG1186">
    <property type="taxonomic scope" value="Bacteria"/>
</dbReference>
<proteinExistence type="inferred from homology"/>
<evidence type="ECO:0000313" key="5">
    <source>
        <dbReference type="EMBL" id="KHE90943.1"/>
    </source>
</evidence>
<protein>
    <submittedName>
        <fullName evidence="5">Strong similarity to protein chain release factor 2 (RF-2)</fullName>
    </submittedName>
</protein>
<dbReference type="Proteomes" id="UP000030652">
    <property type="component" value="Unassembled WGS sequence"/>
</dbReference>
<accession>A0A0B0EIJ5</accession>
<feature type="domain" description="Prokaryotic-type class I peptide chain release factors" evidence="4">
    <location>
        <begin position="12"/>
        <end position="112"/>
    </location>
</feature>
<dbReference type="PANTHER" id="PTHR43804:SF7">
    <property type="entry name" value="LD18447P"/>
    <property type="match status" value="1"/>
</dbReference>
<name>A0A0B0EIJ5_9BACT</name>
<evidence type="ECO:0000256" key="2">
    <source>
        <dbReference type="ARBA" id="ARBA00022481"/>
    </source>
</evidence>
<comment type="similarity">
    <text evidence="1">Belongs to the prokaryotic/mitochondrial release factor family.</text>
</comment>
<comment type="caution">
    <text evidence="5">The sequence shown here is derived from an EMBL/GenBank/DDBJ whole genome shotgun (WGS) entry which is preliminary data.</text>
</comment>
<keyword evidence="2" id="KW-0488">Methylation</keyword>
<organism evidence="5 6">
    <name type="scientific">Candidatus Scalindua brodae</name>
    <dbReference type="NCBI Taxonomy" id="237368"/>
    <lineage>
        <taxon>Bacteria</taxon>
        <taxon>Pseudomonadati</taxon>
        <taxon>Planctomycetota</taxon>
        <taxon>Candidatus Brocadiia</taxon>
        <taxon>Candidatus Brocadiales</taxon>
        <taxon>Candidatus Scalinduaceae</taxon>
        <taxon>Candidatus Scalindua</taxon>
    </lineage>
</organism>
<dbReference type="Gene3D" id="3.30.160.20">
    <property type="match status" value="1"/>
</dbReference>
<dbReference type="PANTHER" id="PTHR43804">
    <property type="entry name" value="LD18447P"/>
    <property type="match status" value="1"/>
</dbReference>
<reference evidence="5 6" key="1">
    <citation type="submission" date="2014-10" db="EMBL/GenBank/DDBJ databases">
        <title>Draft genome of anammox bacterium scalindua brodae, obtained using differential coverage binning of sequence data from two enrichment reactors.</title>
        <authorList>
            <person name="Speth D.R."/>
            <person name="Russ L."/>
            <person name="Kartal B."/>
            <person name="Op den Camp H.J."/>
            <person name="Dutilh B.E."/>
            <person name="Jetten M.S."/>
        </authorList>
    </citation>
    <scope>NUCLEOTIDE SEQUENCE [LARGE SCALE GENOMIC DNA]</scope>
    <source>
        <strain evidence="5">RU1</strain>
    </source>
</reference>
<gene>
    <name evidence="5" type="primary">rf-2_2</name>
    <name evidence="5" type="ORF">SCABRO_03244</name>
</gene>
<evidence type="ECO:0000259" key="4">
    <source>
        <dbReference type="Pfam" id="PF00472"/>
    </source>
</evidence>
<feature type="compositionally biased region" description="Basic residues" evidence="3">
    <location>
        <begin position="97"/>
        <end position="110"/>
    </location>
</feature>
<dbReference type="InterPro" id="IPR050057">
    <property type="entry name" value="Prokaryotic/Mito_RF"/>
</dbReference>